<sequence>MILLEKLNETIDDIDVTLLKIIDRKYKQGHTILMMTDSNMIEDEVLHNRKNHSKNATFLNQYLILIFMGMLNLKNKIIILSCFMFFNCNSNSHYEKNYLLTDEFKIEFQNINEKAILNSVVKVKRNNKTINIGNFKIYNKYSNSISTEIIFKLKDTIFQSDSIVFYINKQKYNITGACKRGLKTSYGRPFCNEFNINGKKFTDEATIID</sequence>
<proteinExistence type="predicted"/>
<accession>A0A9X2ZLI3</accession>
<dbReference type="EMBL" id="JAOZEV010000001">
    <property type="protein sequence ID" value="MCV9930842.1"/>
    <property type="molecule type" value="Genomic_DNA"/>
</dbReference>
<protein>
    <submittedName>
        <fullName evidence="1">Uncharacterized protein</fullName>
    </submittedName>
</protein>
<name>A0A9X2ZLI3_9FLAO</name>
<dbReference type="AlphaFoldDB" id="A0A9X2ZLI3"/>
<gene>
    <name evidence="1" type="ORF">OIU80_00975</name>
</gene>
<dbReference type="Proteomes" id="UP001151133">
    <property type="component" value="Unassembled WGS sequence"/>
</dbReference>
<keyword evidence="2" id="KW-1185">Reference proteome</keyword>
<comment type="caution">
    <text evidence="1">The sequence shown here is derived from an EMBL/GenBank/DDBJ whole genome shotgun (WGS) entry which is preliminary data.</text>
</comment>
<organism evidence="1 2">
    <name type="scientific">Flavobacterium frigoritolerans</name>
    <dbReference type="NCBI Taxonomy" id="2987686"/>
    <lineage>
        <taxon>Bacteria</taxon>
        <taxon>Pseudomonadati</taxon>
        <taxon>Bacteroidota</taxon>
        <taxon>Flavobacteriia</taxon>
        <taxon>Flavobacteriales</taxon>
        <taxon>Flavobacteriaceae</taxon>
        <taxon>Flavobacterium</taxon>
    </lineage>
</organism>
<evidence type="ECO:0000313" key="2">
    <source>
        <dbReference type="Proteomes" id="UP001151133"/>
    </source>
</evidence>
<reference evidence="1" key="1">
    <citation type="submission" date="2022-10" db="EMBL/GenBank/DDBJ databases">
        <title>Two novel species of Flavobacterium.</title>
        <authorList>
            <person name="Liu Q."/>
            <person name="Xin Y.-H."/>
        </authorList>
    </citation>
    <scope>NUCLEOTIDE SEQUENCE</scope>
    <source>
        <strain evidence="1">LS1R47</strain>
    </source>
</reference>
<evidence type="ECO:0000313" key="1">
    <source>
        <dbReference type="EMBL" id="MCV9930842.1"/>
    </source>
</evidence>
<dbReference type="RefSeq" id="WP_264285245.1">
    <property type="nucleotide sequence ID" value="NZ_JAOZEV010000001.1"/>
</dbReference>